<proteinExistence type="predicted"/>
<gene>
    <name evidence="1" type="ORF">NASMSEV_030</name>
</gene>
<organism evidence="1 2">
    <name type="scientific">Candidatus Nasuia deltocephalincola</name>
    <dbReference type="NCBI Taxonomy" id="1160784"/>
    <lineage>
        <taxon>Bacteria</taxon>
        <taxon>Pseudomonadati</taxon>
        <taxon>Pseudomonadota</taxon>
        <taxon>Betaproteobacteria</taxon>
        <taxon>Candidatus Nasuia</taxon>
    </lineage>
</organism>
<name>A0A7G6UHK0_9PROT</name>
<evidence type="ECO:0000313" key="1">
    <source>
        <dbReference type="EMBL" id="QND78497.1"/>
    </source>
</evidence>
<sequence length="67" mass="8372">MSYIYFFKKDIFFLKKYLFELYLESFNYKILKLKSYNLNINISKVKLIINIKLNENFKRSSFFHKIK</sequence>
<accession>A0A7G6UHK0</accession>
<dbReference type="AlphaFoldDB" id="A0A7G6UHK0"/>
<protein>
    <submittedName>
        <fullName evidence="1">Uncharacterized protein</fullName>
    </submittedName>
</protein>
<evidence type="ECO:0000313" key="2">
    <source>
        <dbReference type="Proteomes" id="UP000515745"/>
    </source>
</evidence>
<dbReference type="EMBL" id="CP060019">
    <property type="protein sequence ID" value="QND78497.1"/>
    <property type="molecule type" value="Genomic_DNA"/>
</dbReference>
<dbReference type="Proteomes" id="UP000515745">
    <property type="component" value="Chromosome"/>
</dbReference>
<reference evidence="1 2" key="1">
    <citation type="submission" date="2020-07" db="EMBL/GenBank/DDBJ databases">
        <title>Mutational pressure drives differential genome stability in two bacterial endosymbionts of sap feeding insects.</title>
        <authorList>
            <person name="Waneka G."/>
        </authorList>
    </citation>
    <scope>NUCLEOTIDE SEQUENCE [LARGE SCALE GENOMIC DNA]</scope>
    <source>
        <strain evidence="1">NAS-MSEV</strain>
    </source>
</reference>